<dbReference type="InterPro" id="IPR043128">
    <property type="entry name" value="Rev_trsase/Diguanyl_cyclase"/>
</dbReference>
<organism evidence="11 12">
    <name type="scientific">Araneus ventricosus</name>
    <name type="common">Orbweaver spider</name>
    <name type="synonym">Epeira ventricosa</name>
    <dbReference type="NCBI Taxonomy" id="182803"/>
    <lineage>
        <taxon>Eukaryota</taxon>
        <taxon>Metazoa</taxon>
        <taxon>Ecdysozoa</taxon>
        <taxon>Arthropoda</taxon>
        <taxon>Chelicerata</taxon>
        <taxon>Arachnida</taxon>
        <taxon>Araneae</taxon>
        <taxon>Araneomorphae</taxon>
        <taxon>Entelegynae</taxon>
        <taxon>Araneoidea</taxon>
        <taxon>Araneidae</taxon>
        <taxon>Araneus</taxon>
    </lineage>
</organism>
<accession>A0A4Y2JJF8</accession>
<dbReference type="Pfam" id="PF00078">
    <property type="entry name" value="RVT_1"/>
    <property type="match status" value="1"/>
</dbReference>
<dbReference type="PANTHER" id="PTHR37984">
    <property type="entry name" value="PROTEIN CBG26694"/>
    <property type="match status" value="1"/>
</dbReference>
<dbReference type="Pfam" id="PF00665">
    <property type="entry name" value="rve"/>
    <property type="match status" value="1"/>
</dbReference>
<evidence type="ECO:0000256" key="5">
    <source>
        <dbReference type="ARBA" id="ARBA00022722"/>
    </source>
</evidence>
<proteinExistence type="predicted"/>
<dbReference type="InterPro" id="IPR036397">
    <property type="entry name" value="RNaseH_sf"/>
</dbReference>
<dbReference type="CDD" id="cd09274">
    <property type="entry name" value="RNase_HI_RT_Ty3"/>
    <property type="match status" value="1"/>
</dbReference>
<dbReference type="FunFam" id="3.10.10.10:FF:000007">
    <property type="entry name" value="Retrovirus-related Pol polyprotein from transposon 17.6-like Protein"/>
    <property type="match status" value="1"/>
</dbReference>
<protein>
    <recommendedName>
        <fullName evidence="1">RNA-directed DNA polymerase</fullName>
        <ecNumber evidence="1">2.7.7.49</ecNumber>
    </recommendedName>
</protein>
<dbReference type="CDD" id="cd01647">
    <property type="entry name" value="RT_LTR"/>
    <property type="match status" value="1"/>
</dbReference>
<dbReference type="PANTHER" id="PTHR37984:SF5">
    <property type="entry name" value="PROTEIN NYNRIN-LIKE"/>
    <property type="match status" value="1"/>
</dbReference>
<dbReference type="SUPFAM" id="SSF53098">
    <property type="entry name" value="Ribonuclease H-like"/>
    <property type="match status" value="1"/>
</dbReference>
<sequence>MKRKKLLDGTSAVGLEKPISANESMYVATVEGDSPYVKLLLKFSDITKPSQPKPAFHVKHNTEHHIETRGPPVFSKARRLNPEKLRAAKREFQFMVSQGWCRPSKSAWASPLHMVPKKDDWRPCGHYRRLNNQTIPDRFPIPHVHDFAHNLFNKKIFSTIDLVRAYHQIPVAAADVPKTAVITPFGLFEFLFMPFGMCNAAQTFQRFMYEIVGDLDYCFVYLDDVLIASTDESEHLKHVEEVFRRFQKYGLEQPTTIKDLRRFLSLLNFYRRFLKNAAHEQSLLSDYLKGAKKNDTRLINWTEEAKLAFESCKNSLAMSTLLVYPSPDARLSLTCDASDCALGSVLSQEENGEWKPFAFFSRKLTPAEQRYSVYDRELLAVYASVRNFSYMLDGRNFTIYTDHKPLIYAFTEKHEKCSPRQIRHLDWIGQFSTDIRHISGSLNVVADIPGMDTELFCDISTGRCRPFVPKEFRRRIFETLHNLSHPGVKATVKLVGDRFLWPGYKKQVAEWTRCCVPCQRGKIQRHTVSPLGTYPVPRHRFDHVHIDLVGPLPPSRGYTYALTCVDRFSRWPEVIPLKDIKAETVAFEFYAKWIARFGVPERLTSDQGRQFESRLFREFARLLGVKVVHTTPYYPQANGSVERLHRQLKSAIRAHATERWTVVLPSILLGIRASVKELLNCSVAEMVYGTPITLPGEFFSVNKTLSTNDLLVS</sequence>
<dbReference type="EC" id="2.7.7.49" evidence="1"/>
<keyword evidence="4" id="KW-0548">Nucleotidyltransferase</keyword>
<keyword evidence="5" id="KW-0540">Nuclease</keyword>
<dbReference type="InterPro" id="IPR041577">
    <property type="entry name" value="RT_RNaseH_2"/>
</dbReference>
<dbReference type="GO" id="GO:0003676">
    <property type="term" value="F:nucleic acid binding"/>
    <property type="evidence" value="ECO:0007669"/>
    <property type="project" value="InterPro"/>
</dbReference>
<dbReference type="InterPro" id="IPR001584">
    <property type="entry name" value="Integrase_cat-core"/>
</dbReference>
<dbReference type="FunFam" id="3.10.20.370:FF:000001">
    <property type="entry name" value="Retrovirus-related Pol polyprotein from transposon 17.6-like protein"/>
    <property type="match status" value="1"/>
</dbReference>
<dbReference type="GO" id="GO:0003964">
    <property type="term" value="F:RNA-directed DNA polymerase activity"/>
    <property type="evidence" value="ECO:0007669"/>
    <property type="project" value="UniProtKB-KW"/>
</dbReference>
<dbReference type="OrthoDB" id="6436542at2759"/>
<feature type="domain" description="Integrase catalytic" evidence="10">
    <location>
        <begin position="531"/>
        <end position="703"/>
    </location>
</feature>
<dbReference type="Gene3D" id="3.10.10.10">
    <property type="entry name" value="HIV Type 1 Reverse Transcriptase, subunit A, domain 1"/>
    <property type="match status" value="1"/>
</dbReference>
<dbReference type="InterPro" id="IPR041588">
    <property type="entry name" value="Integrase_H2C2"/>
</dbReference>
<dbReference type="Pfam" id="PF17921">
    <property type="entry name" value="Integrase_H2C2"/>
    <property type="match status" value="1"/>
</dbReference>
<evidence type="ECO:0000256" key="4">
    <source>
        <dbReference type="ARBA" id="ARBA00022695"/>
    </source>
</evidence>
<dbReference type="Gene3D" id="1.10.340.70">
    <property type="match status" value="1"/>
</dbReference>
<keyword evidence="3" id="KW-0808">Transferase</keyword>
<dbReference type="Gene3D" id="3.30.420.10">
    <property type="entry name" value="Ribonuclease H-like superfamily/Ribonuclease H"/>
    <property type="match status" value="1"/>
</dbReference>
<evidence type="ECO:0000256" key="9">
    <source>
        <dbReference type="ARBA" id="ARBA00023268"/>
    </source>
</evidence>
<dbReference type="EMBL" id="BGPR01003603">
    <property type="protein sequence ID" value="GBM90240.1"/>
    <property type="molecule type" value="Genomic_DNA"/>
</dbReference>
<dbReference type="GO" id="GO:0004519">
    <property type="term" value="F:endonuclease activity"/>
    <property type="evidence" value="ECO:0007669"/>
    <property type="project" value="UniProtKB-KW"/>
</dbReference>
<dbReference type="PROSITE" id="PS50994">
    <property type="entry name" value="INTEGRASE"/>
    <property type="match status" value="1"/>
</dbReference>
<dbReference type="GO" id="GO:0042575">
    <property type="term" value="C:DNA polymerase complex"/>
    <property type="evidence" value="ECO:0007669"/>
    <property type="project" value="UniProtKB-ARBA"/>
</dbReference>
<dbReference type="Pfam" id="PF17919">
    <property type="entry name" value="RT_RNaseH_2"/>
    <property type="match status" value="1"/>
</dbReference>
<dbReference type="FunFam" id="3.30.420.10:FF:000032">
    <property type="entry name" value="Retrovirus-related Pol polyprotein from transposon 297-like Protein"/>
    <property type="match status" value="1"/>
</dbReference>
<evidence type="ECO:0000256" key="2">
    <source>
        <dbReference type="ARBA" id="ARBA00022670"/>
    </source>
</evidence>
<keyword evidence="9" id="KW-0511">Multifunctional enzyme</keyword>
<gene>
    <name evidence="11" type="primary">Tf2-6_321</name>
    <name evidence="11" type="ORF">AVEN_86209_1</name>
</gene>
<evidence type="ECO:0000256" key="3">
    <source>
        <dbReference type="ARBA" id="ARBA00022679"/>
    </source>
</evidence>
<dbReference type="Gene3D" id="3.30.70.270">
    <property type="match status" value="2"/>
</dbReference>
<keyword evidence="12" id="KW-1185">Reference proteome</keyword>
<dbReference type="Gene3D" id="3.10.20.370">
    <property type="match status" value="1"/>
</dbReference>
<dbReference type="SUPFAM" id="SSF56672">
    <property type="entry name" value="DNA/RNA polymerases"/>
    <property type="match status" value="1"/>
</dbReference>
<keyword evidence="7" id="KW-0378">Hydrolase</keyword>
<dbReference type="GO" id="GO:0015074">
    <property type="term" value="P:DNA integration"/>
    <property type="evidence" value="ECO:0007669"/>
    <property type="project" value="InterPro"/>
</dbReference>
<dbReference type="GO" id="GO:0006508">
    <property type="term" value="P:proteolysis"/>
    <property type="evidence" value="ECO:0007669"/>
    <property type="project" value="UniProtKB-KW"/>
</dbReference>
<evidence type="ECO:0000259" key="10">
    <source>
        <dbReference type="PROSITE" id="PS50994"/>
    </source>
</evidence>
<dbReference type="InterPro" id="IPR000477">
    <property type="entry name" value="RT_dom"/>
</dbReference>
<keyword evidence="6" id="KW-0255">Endonuclease</keyword>
<dbReference type="InterPro" id="IPR012337">
    <property type="entry name" value="RNaseH-like_sf"/>
</dbReference>
<dbReference type="AlphaFoldDB" id="A0A4Y2JJF8"/>
<keyword evidence="2" id="KW-0645">Protease</keyword>
<dbReference type="Proteomes" id="UP000499080">
    <property type="component" value="Unassembled WGS sequence"/>
</dbReference>
<evidence type="ECO:0000256" key="6">
    <source>
        <dbReference type="ARBA" id="ARBA00022759"/>
    </source>
</evidence>
<evidence type="ECO:0000256" key="1">
    <source>
        <dbReference type="ARBA" id="ARBA00012493"/>
    </source>
</evidence>
<dbReference type="InterPro" id="IPR050951">
    <property type="entry name" value="Retrovirus_Pol_polyprotein"/>
</dbReference>
<keyword evidence="8" id="KW-0695">RNA-directed DNA polymerase</keyword>
<name>A0A4Y2JJF8_ARAVE</name>
<evidence type="ECO:0000256" key="7">
    <source>
        <dbReference type="ARBA" id="ARBA00022801"/>
    </source>
</evidence>
<evidence type="ECO:0000256" key="8">
    <source>
        <dbReference type="ARBA" id="ARBA00022918"/>
    </source>
</evidence>
<dbReference type="GO" id="GO:0008233">
    <property type="term" value="F:peptidase activity"/>
    <property type="evidence" value="ECO:0007669"/>
    <property type="project" value="UniProtKB-KW"/>
</dbReference>
<dbReference type="InterPro" id="IPR043502">
    <property type="entry name" value="DNA/RNA_pol_sf"/>
</dbReference>
<reference evidence="11 12" key="1">
    <citation type="journal article" date="2019" name="Sci. Rep.">
        <title>Orb-weaving spider Araneus ventricosus genome elucidates the spidroin gene catalogue.</title>
        <authorList>
            <person name="Kono N."/>
            <person name="Nakamura H."/>
            <person name="Ohtoshi R."/>
            <person name="Moran D.A.P."/>
            <person name="Shinohara A."/>
            <person name="Yoshida Y."/>
            <person name="Fujiwara M."/>
            <person name="Mori M."/>
            <person name="Tomita M."/>
            <person name="Arakawa K."/>
        </authorList>
    </citation>
    <scope>NUCLEOTIDE SEQUENCE [LARGE SCALE GENOMIC DNA]</scope>
</reference>
<evidence type="ECO:0000313" key="11">
    <source>
        <dbReference type="EMBL" id="GBM90240.1"/>
    </source>
</evidence>
<comment type="caution">
    <text evidence="11">The sequence shown here is derived from an EMBL/GenBank/DDBJ whole genome shotgun (WGS) entry which is preliminary data.</text>
</comment>
<evidence type="ECO:0000313" key="12">
    <source>
        <dbReference type="Proteomes" id="UP000499080"/>
    </source>
</evidence>